<dbReference type="RefSeq" id="WP_106894200.1">
    <property type="nucleotide sequence ID" value="NZ_CP027861.1"/>
</dbReference>
<keyword evidence="2" id="KW-0614">Plasmid</keyword>
<organism evidence="2 3">
    <name type="scientific">Ahniella affigens</name>
    <dbReference type="NCBI Taxonomy" id="2021234"/>
    <lineage>
        <taxon>Bacteria</taxon>
        <taxon>Pseudomonadati</taxon>
        <taxon>Pseudomonadota</taxon>
        <taxon>Gammaproteobacteria</taxon>
        <taxon>Lysobacterales</taxon>
        <taxon>Rhodanobacteraceae</taxon>
        <taxon>Ahniella</taxon>
    </lineage>
</organism>
<keyword evidence="3" id="KW-1185">Reference proteome</keyword>
<accession>A0A2P1PZK9</accession>
<name>A0A2P1PZK9_9GAMM</name>
<reference evidence="2 3" key="1">
    <citation type="submission" date="2018-03" db="EMBL/GenBank/DDBJ databases">
        <title>Ahniella affigens gen. nov., sp. nov., a gammaproteobacterium isolated from sandy soil near a stream.</title>
        <authorList>
            <person name="Ko Y."/>
            <person name="Kim J.-H."/>
        </authorList>
    </citation>
    <scope>NUCLEOTIDE SEQUENCE [LARGE SCALE GENOMIC DNA]</scope>
    <source>
        <strain evidence="2 3">D13</strain>
        <plasmid evidence="3">Plasmid unnamed</plasmid>
    </source>
</reference>
<keyword evidence="1" id="KW-1133">Transmembrane helix</keyword>
<evidence type="ECO:0000313" key="2">
    <source>
        <dbReference type="EMBL" id="AVQ00282.1"/>
    </source>
</evidence>
<keyword evidence="1" id="KW-0812">Transmembrane</keyword>
<evidence type="ECO:0000256" key="1">
    <source>
        <dbReference type="SAM" id="Phobius"/>
    </source>
</evidence>
<keyword evidence="1" id="KW-0472">Membrane</keyword>
<evidence type="ECO:0008006" key="4">
    <source>
        <dbReference type="Google" id="ProtNLM"/>
    </source>
</evidence>
<sequence>MRAHGYSLMNLILTLFLVSALITGLIALWRVQEQRQRVSATVDVVHRAAARTREIAMNQSDGYASVVVSQIADIVPPNQRTPTTGAATSLRTALNRPLSIVADGSYGFWVRLSALNVAECRAVLRQVWTTYPRVRVNGTVLKSGMSSTLGDAQFAQCVGASISIDVEGS</sequence>
<evidence type="ECO:0000313" key="3">
    <source>
        <dbReference type="Proteomes" id="UP000241074"/>
    </source>
</evidence>
<dbReference type="KEGG" id="xba:C7S18_23585"/>
<feature type="transmembrane region" description="Helical" evidence="1">
    <location>
        <begin position="6"/>
        <end position="29"/>
    </location>
</feature>
<proteinExistence type="predicted"/>
<dbReference type="Proteomes" id="UP000241074">
    <property type="component" value="Plasmid unnamed"/>
</dbReference>
<dbReference type="AlphaFoldDB" id="A0A2P1PZK9"/>
<reference evidence="2 3" key="2">
    <citation type="submission" date="2018-03" db="EMBL/GenBank/DDBJ databases">
        <authorList>
            <person name="Keele B.F."/>
        </authorList>
    </citation>
    <scope>NUCLEOTIDE SEQUENCE [LARGE SCALE GENOMIC DNA]</scope>
    <source>
        <strain evidence="2 3">D13</strain>
        <plasmid evidence="3">Plasmid unnamed</plasmid>
    </source>
</reference>
<protein>
    <recommendedName>
        <fullName evidence="4">Type 4 secretion system PilS N-terminal domain-containing protein</fullName>
    </recommendedName>
</protein>
<gene>
    <name evidence="2" type="ORF">C7S18_23585</name>
</gene>
<dbReference type="EMBL" id="CP027861">
    <property type="protein sequence ID" value="AVQ00282.1"/>
    <property type="molecule type" value="Genomic_DNA"/>
</dbReference>
<geneLocation type="plasmid" evidence="2">
    <name>unnamed</name>
</geneLocation>